<dbReference type="EMBL" id="KE356561">
    <property type="protein sequence ID" value="ERG96894.1"/>
    <property type="molecule type" value="Genomic_DNA"/>
</dbReference>
<dbReference type="Proteomes" id="UP000030710">
    <property type="component" value="Unassembled WGS sequence"/>
</dbReference>
<dbReference type="HOGENOM" id="CLU_2784004_0_0_2"/>
<protein>
    <submittedName>
        <fullName evidence="1">Uncharacterized protein</fullName>
    </submittedName>
</protein>
<organism evidence="1 2">
    <name type="scientific">Haloquadratum walsbyi J07HQW2</name>
    <dbReference type="NCBI Taxonomy" id="1238425"/>
    <lineage>
        <taxon>Archaea</taxon>
        <taxon>Methanobacteriati</taxon>
        <taxon>Methanobacteriota</taxon>
        <taxon>Stenosarchaea group</taxon>
        <taxon>Halobacteria</taxon>
        <taxon>Halobacteriales</taxon>
        <taxon>Haloferacaceae</taxon>
        <taxon>Haloquadratum</taxon>
    </lineage>
</organism>
<evidence type="ECO:0000313" key="2">
    <source>
        <dbReference type="Proteomes" id="UP000030710"/>
    </source>
</evidence>
<dbReference type="AlphaFoldDB" id="U1N219"/>
<accession>U1N219</accession>
<proteinExistence type="predicted"/>
<dbReference type="STRING" id="1238425.J07HQW2_03378"/>
<evidence type="ECO:0000313" key="1">
    <source>
        <dbReference type="EMBL" id="ERG96894.1"/>
    </source>
</evidence>
<name>U1N219_9EURY</name>
<reference evidence="1 2" key="1">
    <citation type="journal article" date="2013" name="PLoS ONE">
        <title>Assembly-driven community genomics of a hypersaline microbial ecosystem.</title>
        <authorList>
            <person name="Podell S."/>
            <person name="Ugalde J.A."/>
            <person name="Narasingarao P."/>
            <person name="Banfield J.F."/>
            <person name="Heidelberg K.B."/>
            <person name="Allen E.E."/>
        </authorList>
    </citation>
    <scope>NUCLEOTIDE SEQUENCE [LARGE SCALE GENOMIC DNA]</scope>
    <source>
        <strain evidence="2">J07HQW2</strain>
    </source>
</reference>
<gene>
    <name evidence="1" type="ORF">J07HQW2_03378</name>
</gene>
<sequence>MPVVREELEHGVADHSYLQTALDTLNDEIPVATISDTVANRKTVVSNHLDPGEARAFALADAQSIADR</sequence>
<dbReference type="eggNOG" id="arCOG00719">
    <property type="taxonomic scope" value="Archaea"/>
</dbReference>